<protein>
    <submittedName>
        <fullName evidence="8">DUF3596 domain-containing protein</fullName>
    </submittedName>
</protein>
<comment type="similarity">
    <text evidence="1">Belongs to the 'phage' integrase family.</text>
</comment>
<comment type="caution">
    <text evidence="8">The sequence shown here is derived from an EMBL/GenBank/DDBJ whole genome shotgun (WGS) entry which is preliminary data.</text>
</comment>
<feature type="domain" description="Core-binding (CB)" evidence="7">
    <location>
        <begin position="102"/>
        <end position="191"/>
    </location>
</feature>
<evidence type="ECO:0000256" key="4">
    <source>
        <dbReference type="ARBA" id="ARBA00023172"/>
    </source>
</evidence>
<feature type="domain" description="Tyr recombinase" evidence="6">
    <location>
        <begin position="211"/>
        <end position="392"/>
    </location>
</feature>
<dbReference type="InterPro" id="IPR022000">
    <property type="entry name" value="Min27-like_integrase_DNA_bind"/>
</dbReference>
<dbReference type="PANTHER" id="PTHR30349">
    <property type="entry name" value="PHAGE INTEGRASE-RELATED"/>
    <property type="match status" value="1"/>
</dbReference>
<dbReference type="InterPro" id="IPR002104">
    <property type="entry name" value="Integrase_catalytic"/>
</dbReference>
<dbReference type="InterPro" id="IPR010998">
    <property type="entry name" value="Integrase_recombinase_N"/>
</dbReference>
<evidence type="ECO:0000313" key="8">
    <source>
        <dbReference type="EMBL" id="MQY52390.1"/>
    </source>
</evidence>
<sequence length="392" mass="45669">MGSIQVRKETQRLIIDFYYRGIRCREQTALPDTPANRRKVAKVLERIEAEVAAGTFDYGRFFPGSRLATRFARSPMVDAIQSLEAELSQPGAANGTDRPDTPLFREFAETWFAEKSIEWRNSHRKVVRGDLDRVLIPKFGEKAVGNILKADILAFRAELAKVQARGKTKSLSTSRINKVLNPLRMILNEAADRFDFRTPFTNIKQLKVRKSDVQPFSLDEVSRILDTVRVDFRDYYTVRFFTGMRTGEIDGLKWQYVDFERRLILVRETIVERQEEYTKTDGSQRDIRMSQKVFDALKRQEAATRHLSKYVFCSRDGTPLDHKNVTRRVWYPLLRHLGLKLRRPYQTRHTAATLTTTRRTATSGTASKWPNGPWRWGRARRLSMRRFSRWAG</sequence>
<evidence type="ECO:0000259" key="7">
    <source>
        <dbReference type="PROSITE" id="PS51900"/>
    </source>
</evidence>
<dbReference type="InterPro" id="IPR050090">
    <property type="entry name" value="Tyrosine_recombinase_XerCD"/>
</dbReference>
<organism evidence="8 9">
    <name type="scientific">Rhodocyclus tenuis</name>
    <name type="common">Rhodospirillum tenue</name>
    <dbReference type="NCBI Taxonomy" id="1066"/>
    <lineage>
        <taxon>Bacteria</taxon>
        <taxon>Pseudomonadati</taxon>
        <taxon>Pseudomonadota</taxon>
        <taxon>Betaproteobacteria</taxon>
        <taxon>Rhodocyclales</taxon>
        <taxon>Rhodocyclaceae</taxon>
        <taxon>Rhodocyclus</taxon>
    </lineage>
</organism>
<gene>
    <name evidence="8" type="ORF">GHK24_11460</name>
</gene>
<name>A0A6L5K0M0_RHOTE</name>
<dbReference type="GO" id="GO:0006310">
    <property type="term" value="P:DNA recombination"/>
    <property type="evidence" value="ECO:0007669"/>
    <property type="project" value="UniProtKB-KW"/>
</dbReference>
<dbReference type="Pfam" id="PF22022">
    <property type="entry name" value="Phage_int_M"/>
    <property type="match status" value="1"/>
</dbReference>
<dbReference type="EMBL" id="WIXJ01000009">
    <property type="protein sequence ID" value="MQY52390.1"/>
    <property type="molecule type" value="Genomic_DNA"/>
</dbReference>
<dbReference type="OrthoDB" id="5391994at2"/>
<dbReference type="Pfam" id="PF00589">
    <property type="entry name" value="Phage_integrase"/>
    <property type="match status" value="1"/>
</dbReference>
<evidence type="ECO:0000259" key="6">
    <source>
        <dbReference type="PROSITE" id="PS51898"/>
    </source>
</evidence>
<evidence type="ECO:0000313" key="9">
    <source>
        <dbReference type="Proteomes" id="UP000480275"/>
    </source>
</evidence>
<keyword evidence="2" id="KW-0229">DNA integration</keyword>
<dbReference type="GO" id="GO:0003677">
    <property type="term" value="F:DNA binding"/>
    <property type="evidence" value="ECO:0007669"/>
    <property type="project" value="UniProtKB-UniRule"/>
</dbReference>
<dbReference type="InterPro" id="IPR044068">
    <property type="entry name" value="CB"/>
</dbReference>
<dbReference type="PROSITE" id="PS51898">
    <property type="entry name" value="TYR_RECOMBINASE"/>
    <property type="match status" value="1"/>
</dbReference>
<keyword evidence="3 5" id="KW-0238">DNA-binding</keyword>
<dbReference type="AlphaFoldDB" id="A0A6L5K0M0"/>
<evidence type="ECO:0000256" key="3">
    <source>
        <dbReference type="ARBA" id="ARBA00023125"/>
    </source>
</evidence>
<dbReference type="InterPro" id="IPR013762">
    <property type="entry name" value="Integrase-like_cat_sf"/>
</dbReference>
<dbReference type="InterPro" id="IPR011010">
    <property type="entry name" value="DNA_brk_join_enz"/>
</dbReference>
<dbReference type="Proteomes" id="UP000480275">
    <property type="component" value="Unassembled WGS sequence"/>
</dbReference>
<dbReference type="InterPro" id="IPR053876">
    <property type="entry name" value="Phage_int_M"/>
</dbReference>
<dbReference type="Pfam" id="PF12167">
    <property type="entry name" value="Arm-DNA-bind_2"/>
    <property type="match status" value="1"/>
</dbReference>
<keyword evidence="4" id="KW-0233">DNA recombination</keyword>
<dbReference type="PANTHER" id="PTHR30349:SF64">
    <property type="entry name" value="PROPHAGE INTEGRASE INTD-RELATED"/>
    <property type="match status" value="1"/>
</dbReference>
<dbReference type="Gene3D" id="1.10.443.10">
    <property type="entry name" value="Intergrase catalytic core"/>
    <property type="match status" value="1"/>
</dbReference>
<evidence type="ECO:0000256" key="5">
    <source>
        <dbReference type="PROSITE-ProRule" id="PRU01248"/>
    </source>
</evidence>
<reference evidence="8 9" key="1">
    <citation type="submission" date="2019-10" db="EMBL/GenBank/DDBJ databases">
        <title>Whole-genome sequence of the purple nonsulfur photosynthetic bacterium Rhodocyclus tenuis.</title>
        <authorList>
            <person name="Kyndt J.A."/>
            <person name="Meyer T.E."/>
        </authorList>
    </citation>
    <scope>NUCLEOTIDE SEQUENCE [LARGE SCALE GENOMIC DNA]</scope>
    <source>
        <strain evidence="8 9">DSM 110</strain>
    </source>
</reference>
<evidence type="ECO:0000256" key="2">
    <source>
        <dbReference type="ARBA" id="ARBA00022908"/>
    </source>
</evidence>
<dbReference type="PROSITE" id="PS51900">
    <property type="entry name" value="CB"/>
    <property type="match status" value="1"/>
</dbReference>
<dbReference type="Gene3D" id="1.10.150.130">
    <property type="match status" value="1"/>
</dbReference>
<evidence type="ECO:0000256" key="1">
    <source>
        <dbReference type="ARBA" id="ARBA00008857"/>
    </source>
</evidence>
<dbReference type="GO" id="GO:0015074">
    <property type="term" value="P:DNA integration"/>
    <property type="evidence" value="ECO:0007669"/>
    <property type="project" value="UniProtKB-KW"/>
</dbReference>
<proteinExistence type="inferred from homology"/>
<dbReference type="SUPFAM" id="SSF56349">
    <property type="entry name" value="DNA breaking-rejoining enzymes"/>
    <property type="match status" value="1"/>
</dbReference>
<accession>A0A6L5K0M0</accession>